<comment type="caution">
    <text evidence="2">The sequence shown here is derived from an EMBL/GenBank/DDBJ whole genome shotgun (WGS) entry which is preliminary data.</text>
</comment>
<organism evidence="2 3">
    <name type="scientific">Heterodermia speciosa</name>
    <dbReference type="NCBI Taxonomy" id="116794"/>
    <lineage>
        <taxon>Eukaryota</taxon>
        <taxon>Fungi</taxon>
        <taxon>Dikarya</taxon>
        <taxon>Ascomycota</taxon>
        <taxon>Pezizomycotina</taxon>
        <taxon>Lecanoromycetes</taxon>
        <taxon>OSLEUM clade</taxon>
        <taxon>Lecanoromycetidae</taxon>
        <taxon>Caliciales</taxon>
        <taxon>Physciaceae</taxon>
        <taxon>Heterodermia</taxon>
    </lineage>
</organism>
<feature type="compositionally biased region" description="Low complexity" evidence="1">
    <location>
        <begin position="141"/>
        <end position="150"/>
    </location>
</feature>
<evidence type="ECO:0000313" key="3">
    <source>
        <dbReference type="Proteomes" id="UP000664521"/>
    </source>
</evidence>
<name>A0A8H3INM3_9LECA</name>
<gene>
    <name evidence="2" type="ORF">HETSPECPRED_009280</name>
</gene>
<sequence>MAPTVHPKIVEYLEWRSQFHWAEYLPIDMEKAAKMPPSVMYYTDAMESILRRKVDPTRGYWIMDTWLSLPYVEPTGPPAWAIEAPRPPLPSPVFLGGLDNNAPAPPAPRATSHRPPVEDDDDDDDPLNVLLEPPARRPARVRPASPPSRRWPVDDDDDDPLVLRFDPPAPRPDPPRPAKRRRHADDDDDDEGLRLPLEPPVRRRRTAPPRRHPVSDDDDDDDRMTLMLPPTTPASASRTQRQQRPSVTTAAQSTPAAPAAPAPRATAAAPVATPAAAPAAPRATPQAGRSASKAHFYEIRTKGIWQMGDTLQVPLYQDSTRKVQIGNALLVFAGNCTTRKQSTNWNMQVNGQFVAFLSDMKGPTDFMNEFEQLGHFGPNSRHWSNDIRVIRAGQDLGSVTQFKDDNDVVQYNR</sequence>
<reference evidence="2" key="1">
    <citation type="submission" date="2021-03" db="EMBL/GenBank/DDBJ databases">
        <authorList>
            <person name="Tagirdzhanova G."/>
        </authorList>
    </citation>
    <scope>NUCLEOTIDE SEQUENCE</scope>
</reference>
<feature type="compositionally biased region" description="Low complexity" evidence="1">
    <location>
        <begin position="245"/>
        <end position="287"/>
    </location>
</feature>
<feature type="region of interest" description="Disordered" evidence="1">
    <location>
        <begin position="91"/>
        <end position="292"/>
    </location>
</feature>
<feature type="compositionally biased region" description="Basic residues" evidence="1">
    <location>
        <begin position="202"/>
        <end position="212"/>
    </location>
</feature>
<accession>A0A8H3INM3</accession>
<evidence type="ECO:0000256" key="1">
    <source>
        <dbReference type="SAM" id="MobiDB-lite"/>
    </source>
</evidence>
<keyword evidence="3" id="KW-1185">Reference proteome</keyword>
<dbReference type="EMBL" id="CAJPDS010000076">
    <property type="protein sequence ID" value="CAF9934597.1"/>
    <property type="molecule type" value="Genomic_DNA"/>
</dbReference>
<feature type="compositionally biased region" description="Polar residues" evidence="1">
    <location>
        <begin position="233"/>
        <end position="244"/>
    </location>
</feature>
<protein>
    <submittedName>
        <fullName evidence="2">Uncharacterized protein</fullName>
    </submittedName>
</protein>
<proteinExistence type="predicted"/>
<dbReference type="Proteomes" id="UP000664521">
    <property type="component" value="Unassembled WGS sequence"/>
</dbReference>
<evidence type="ECO:0000313" key="2">
    <source>
        <dbReference type="EMBL" id="CAF9934597.1"/>
    </source>
</evidence>
<dbReference type="AlphaFoldDB" id="A0A8H3INM3"/>